<dbReference type="InterPro" id="IPR017853">
    <property type="entry name" value="GH"/>
</dbReference>
<evidence type="ECO:0000313" key="2">
    <source>
        <dbReference type="EMBL" id="GAA4636008.1"/>
    </source>
</evidence>
<dbReference type="PANTHER" id="PTHR12631:SF10">
    <property type="entry name" value="BETA-XYLOSIDASE-LIKE PROTEIN-RELATED"/>
    <property type="match status" value="1"/>
</dbReference>
<keyword evidence="1" id="KW-0732">Signal</keyword>
<evidence type="ECO:0000313" key="3">
    <source>
        <dbReference type="Proteomes" id="UP001501442"/>
    </source>
</evidence>
<sequence>MVLRMRPPMLVLCATVAAALIATLGFAVRRAASSNDRPEARPLGVVGARGVSDWPVWGFTHTDYSADTGPASGTAATAIARQPVLQNQHIMGWGAGNPEPSPGVFDFRTLDQRIAYIRKTGGVPVITLCCAPDWMKGGRPGETDWSRLEVAPTPERYRDYAALAAAVARRYPDVRHFAVWNELKGFFDTKGDRWRYEDFTAFYNAVYDAVKAVDPRIQVGGPYIPMYSFVQGHQSSVRGPWGSIDQRVIDAVDYWLAQKHGADFIAVDGPTASDDRDVYPDEVTALGKLDAIDAWLRSKTTLPIWWSEYYVEPESLPWAENKRIAINAAALIEFARTGVSTVLYWNNEAQDARCQGCLWISTLVRTGGAPGGMLTLLQNFARWFPAGTELLDLRATDAHVRVLAQRQRAVVVNVSDRRVAARVGGAELTLAPYEVRWLDR</sequence>
<dbReference type="SUPFAM" id="SSF51445">
    <property type="entry name" value="(Trans)glycosidases"/>
    <property type="match status" value="1"/>
</dbReference>
<dbReference type="Gene3D" id="3.20.20.80">
    <property type="entry name" value="Glycosidases"/>
    <property type="match status" value="1"/>
</dbReference>
<reference evidence="3" key="1">
    <citation type="journal article" date="2019" name="Int. J. Syst. Evol. Microbiol.">
        <title>The Global Catalogue of Microorganisms (GCM) 10K type strain sequencing project: providing services to taxonomists for standard genome sequencing and annotation.</title>
        <authorList>
            <consortium name="The Broad Institute Genomics Platform"/>
            <consortium name="The Broad Institute Genome Sequencing Center for Infectious Disease"/>
            <person name="Wu L."/>
            <person name="Ma J."/>
        </authorList>
    </citation>
    <scope>NUCLEOTIDE SEQUENCE [LARGE SCALE GENOMIC DNA]</scope>
    <source>
        <strain evidence="3">JCM 17939</strain>
    </source>
</reference>
<gene>
    <name evidence="2" type="ORF">GCM10023196_083970</name>
</gene>
<keyword evidence="3" id="KW-1185">Reference proteome</keyword>
<dbReference type="InterPro" id="IPR051923">
    <property type="entry name" value="Glycosyl_Hydrolase_39"/>
</dbReference>
<comment type="caution">
    <text evidence="2">The sequence shown here is derived from an EMBL/GenBank/DDBJ whole genome shotgun (WGS) entry which is preliminary data.</text>
</comment>
<feature type="signal peptide" evidence="1">
    <location>
        <begin position="1"/>
        <end position="27"/>
    </location>
</feature>
<accession>A0ABP8UQQ3</accession>
<feature type="chain" id="PRO_5046574579" description="Xylan 1,4-beta-xylosidase" evidence="1">
    <location>
        <begin position="28"/>
        <end position="440"/>
    </location>
</feature>
<evidence type="ECO:0000256" key="1">
    <source>
        <dbReference type="SAM" id="SignalP"/>
    </source>
</evidence>
<organism evidence="2 3">
    <name type="scientific">Actinoallomurus vinaceus</name>
    <dbReference type="NCBI Taxonomy" id="1080074"/>
    <lineage>
        <taxon>Bacteria</taxon>
        <taxon>Bacillati</taxon>
        <taxon>Actinomycetota</taxon>
        <taxon>Actinomycetes</taxon>
        <taxon>Streptosporangiales</taxon>
        <taxon>Thermomonosporaceae</taxon>
        <taxon>Actinoallomurus</taxon>
    </lineage>
</organism>
<dbReference type="Proteomes" id="UP001501442">
    <property type="component" value="Unassembled WGS sequence"/>
</dbReference>
<dbReference type="EMBL" id="BAABHK010000016">
    <property type="protein sequence ID" value="GAA4636008.1"/>
    <property type="molecule type" value="Genomic_DNA"/>
</dbReference>
<protein>
    <recommendedName>
        <fullName evidence="4">Xylan 1,4-beta-xylosidase</fullName>
    </recommendedName>
</protein>
<name>A0ABP8UQQ3_9ACTN</name>
<dbReference type="PANTHER" id="PTHR12631">
    <property type="entry name" value="ALPHA-L-IDURONIDASE"/>
    <property type="match status" value="1"/>
</dbReference>
<evidence type="ECO:0008006" key="4">
    <source>
        <dbReference type="Google" id="ProtNLM"/>
    </source>
</evidence>
<proteinExistence type="predicted"/>